<evidence type="ECO:0000259" key="2">
    <source>
        <dbReference type="Pfam" id="PF18702"/>
    </source>
</evidence>
<evidence type="ECO:0000313" key="3">
    <source>
        <dbReference type="EMBL" id="TVS91855.1"/>
    </source>
</evidence>
<keyword evidence="4" id="KW-1185">Reference proteome</keyword>
<accession>A0A557Y000</accession>
<dbReference type="RefSeq" id="WP_144945919.1">
    <property type="nucleotide sequence ID" value="NZ_VMQU01000007.1"/>
</dbReference>
<dbReference type="AlphaFoldDB" id="A0A557Y000"/>
<dbReference type="Pfam" id="PF18702">
    <property type="entry name" value="DUF5642"/>
    <property type="match status" value="1"/>
</dbReference>
<gene>
    <name evidence="3" type="ORF">FPZ47_02935</name>
</gene>
<name>A0A557Y000_9MYCO</name>
<evidence type="ECO:0000313" key="4">
    <source>
        <dbReference type="Proteomes" id="UP000320513"/>
    </source>
</evidence>
<comment type="caution">
    <text evidence="3">The sequence shown here is derived from an EMBL/GenBank/DDBJ whole genome shotgun (WGS) entry which is preliminary data.</text>
</comment>
<proteinExistence type="predicted"/>
<keyword evidence="1" id="KW-0732">Signal</keyword>
<dbReference type="OrthoDB" id="4641260at2"/>
<dbReference type="Proteomes" id="UP000320513">
    <property type="component" value="Unassembled WGS sequence"/>
</dbReference>
<dbReference type="PROSITE" id="PS51257">
    <property type="entry name" value="PROKAR_LIPOPROTEIN"/>
    <property type="match status" value="1"/>
</dbReference>
<feature type="signal peptide" evidence="1">
    <location>
        <begin position="1"/>
        <end position="22"/>
    </location>
</feature>
<evidence type="ECO:0000256" key="1">
    <source>
        <dbReference type="SAM" id="SignalP"/>
    </source>
</evidence>
<dbReference type="InterPro" id="IPR041313">
    <property type="entry name" value="DUF5642"/>
</dbReference>
<dbReference type="EMBL" id="VMQU01000007">
    <property type="protein sequence ID" value="TVS91855.1"/>
    <property type="molecule type" value="Genomic_DNA"/>
</dbReference>
<feature type="chain" id="PRO_5038597796" description="DUF5642 domain-containing protein" evidence="1">
    <location>
        <begin position="23"/>
        <end position="231"/>
    </location>
</feature>
<protein>
    <recommendedName>
        <fullName evidence="2">DUF5642 domain-containing protein</fullName>
    </recommendedName>
</protein>
<sequence length="231" mass="23132">MRPFWLGRAAIPVLTLLATACATSPAPGRSATPSAPAPRGAAVNPAHIKRIAGDFPPGYEVHSGVDRGAAPDLTWGLAANAAGVRASPARCAALADPGAGREQSARGVSGSGAGGIVDAVVVTLSGPVDPDANLVAACAQWTMSAAHTTAGVHLIAAPHVDGAQTLGMVADLRSSVESGTQIDSRAYTFVAYLGDYYAFTTLVTDPGAALPALPPQFAADLLVTTVSTLRG</sequence>
<feature type="domain" description="DUF5642" evidence="2">
    <location>
        <begin position="44"/>
        <end position="230"/>
    </location>
</feature>
<organism evidence="3 4">
    <name type="scientific">Mycobacterium helveticum</name>
    <dbReference type="NCBI Taxonomy" id="2592811"/>
    <lineage>
        <taxon>Bacteria</taxon>
        <taxon>Bacillati</taxon>
        <taxon>Actinomycetota</taxon>
        <taxon>Actinomycetes</taxon>
        <taxon>Mycobacteriales</taxon>
        <taxon>Mycobacteriaceae</taxon>
        <taxon>Mycobacterium</taxon>
    </lineage>
</organism>
<reference evidence="3 4" key="1">
    <citation type="submission" date="2019-07" db="EMBL/GenBank/DDBJ databases">
        <title>New Mycobacterium species.</title>
        <authorList>
            <person name="Tortoli E."/>
            <person name="Ghielmetti G."/>
            <person name="Friedel U."/>
            <person name="Trovato A."/>
        </authorList>
    </citation>
    <scope>NUCLEOTIDE SEQUENCE [LARGE SCALE GENOMIC DNA]</scope>
    <source>
        <strain evidence="3 4">16-83</strain>
    </source>
</reference>